<evidence type="ECO:0000313" key="2">
    <source>
        <dbReference type="EMBL" id="KAE8697589.1"/>
    </source>
</evidence>
<accession>A0A6A3A336</accession>
<comment type="caution">
    <text evidence="2">The sequence shown here is derived from an EMBL/GenBank/DDBJ whole genome shotgun (WGS) entry which is preliminary data.</text>
</comment>
<dbReference type="PANTHER" id="PTHR34797">
    <property type="entry name" value="ATG8-INTERACTING PROTEIN 2"/>
    <property type="match status" value="1"/>
</dbReference>
<sequence>MADNGEEKENIPRGNEWEVVSLTASAYAAAPGPKEVETKDDSIGPELYSAATFSSFHSEEALGGSTTAVSELIEASEQDFGFPSDMPESAKPLQDDKSDGSDLPCEAWWKRRAISFVGNKIGGKHCNISGSSASTMRRLVGCLVPYIASKKSSPVATAEVLLGGSPSLVKV</sequence>
<dbReference type="EMBL" id="VEPZ02001051">
    <property type="protein sequence ID" value="KAE8697589.1"/>
    <property type="molecule type" value="Genomic_DNA"/>
</dbReference>
<keyword evidence="3" id="KW-1185">Reference proteome</keyword>
<dbReference type="Proteomes" id="UP000436088">
    <property type="component" value="Unassembled WGS sequence"/>
</dbReference>
<dbReference type="PANTHER" id="PTHR34797:SF1">
    <property type="entry name" value="ATG8-INTERACTING PROTEIN 2"/>
    <property type="match status" value="1"/>
</dbReference>
<evidence type="ECO:0000256" key="1">
    <source>
        <dbReference type="SAM" id="MobiDB-lite"/>
    </source>
</evidence>
<feature type="region of interest" description="Disordered" evidence="1">
    <location>
        <begin position="79"/>
        <end position="100"/>
    </location>
</feature>
<gene>
    <name evidence="2" type="ORF">F3Y22_tig00110621pilonHSYRG00536</name>
</gene>
<evidence type="ECO:0000313" key="3">
    <source>
        <dbReference type="Proteomes" id="UP000436088"/>
    </source>
</evidence>
<reference evidence="2" key="1">
    <citation type="submission" date="2019-09" db="EMBL/GenBank/DDBJ databases">
        <title>Draft genome information of white flower Hibiscus syriacus.</title>
        <authorList>
            <person name="Kim Y.-M."/>
        </authorList>
    </citation>
    <scope>NUCLEOTIDE SEQUENCE [LARGE SCALE GENOMIC DNA]</scope>
    <source>
        <strain evidence="2">YM2019G1</strain>
    </source>
</reference>
<organism evidence="2 3">
    <name type="scientific">Hibiscus syriacus</name>
    <name type="common">Rose of Sharon</name>
    <dbReference type="NCBI Taxonomy" id="106335"/>
    <lineage>
        <taxon>Eukaryota</taxon>
        <taxon>Viridiplantae</taxon>
        <taxon>Streptophyta</taxon>
        <taxon>Embryophyta</taxon>
        <taxon>Tracheophyta</taxon>
        <taxon>Spermatophyta</taxon>
        <taxon>Magnoliopsida</taxon>
        <taxon>eudicotyledons</taxon>
        <taxon>Gunneridae</taxon>
        <taxon>Pentapetalae</taxon>
        <taxon>rosids</taxon>
        <taxon>malvids</taxon>
        <taxon>Malvales</taxon>
        <taxon>Malvaceae</taxon>
        <taxon>Malvoideae</taxon>
        <taxon>Hibiscus</taxon>
    </lineage>
</organism>
<name>A0A6A3A336_HIBSY</name>
<dbReference type="AlphaFoldDB" id="A0A6A3A336"/>
<dbReference type="InterPro" id="IPR040304">
    <property type="entry name" value="ATG8-IP-1/2"/>
</dbReference>
<proteinExistence type="predicted"/>
<protein>
    <submittedName>
        <fullName evidence="2">Origin recognition complex protein 5</fullName>
    </submittedName>
</protein>